<proteinExistence type="predicted"/>
<protein>
    <submittedName>
        <fullName evidence="1">Uncharacterized protein</fullName>
    </submittedName>
</protein>
<evidence type="ECO:0000313" key="2">
    <source>
        <dbReference type="Proteomes" id="UP001218629"/>
    </source>
</evidence>
<sequence length="46" mass="4821">MDVWLERVWLLGTTAGLTLLAALVVQHDGDHAVAAPVSAPDTEPPS</sequence>
<evidence type="ECO:0000313" key="1">
    <source>
        <dbReference type="EMBL" id="WEB40458.1"/>
    </source>
</evidence>
<dbReference type="Proteomes" id="UP001218629">
    <property type="component" value="Chromosome"/>
</dbReference>
<organism evidence="1 2">
    <name type="scientific">Streptomyces yunnanensis</name>
    <dbReference type="NCBI Taxonomy" id="156453"/>
    <lineage>
        <taxon>Bacteria</taxon>
        <taxon>Bacillati</taxon>
        <taxon>Actinomycetota</taxon>
        <taxon>Actinomycetes</taxon>
        <taxon>Kitasatosporales</taxon>
        <taxon>Streptomycetaceae</taxon>
        <taxon>Streptomyces</taxon>
    </lineage>
</organism>
<reference evidence="1 2" key="1">
    <citation type="submission" date="2022-03" db="EMBL/GenBank/DDBJ databases">
        <title>Streptomyces yunnanensis P86,complete genome.</title>
        <authorList>
            <person name="Chen S."/>
            <person name="Zhang Q."/>
        </authorList>
    </citation>
    <scope>NUCLEOTIDE SEQUENCE [LARGE SCALE GENOMIC DNA]</scope>
    <source>
        <strain evidence="1 2">P86</strain>
    </source>
</reference>
<dbReference type="EMBL" id="CP095749">
    <property type="protein sequence ID" value="WEB40458.1"/>
    <property type="molecule type" value="Genomic_DNA"/>
</dbReference>
<gene>
    <name evidence="1" type="ORF">MOV08_14970</name>
</gene>
<name>A0ABY8A6L4_9ACTN</name>
<dbReference type="RefSeq" id="WP_275307737.1">
    <property type="nucleotide sequence ID" value="NZ_CP095749.1"/>
</dbReference>
<keyword evidence="2" id="KW-1185">Reference proteome</keyword>
<accession>A0ABY8A6L4</accession>